<name>A0A0G3HA17_9CORY</name>
<dbReference type="OrthoDB" id="4412276at2"/>
<evidence type="ECO:0000313" key="4">
    <source>
        <dbReference type="Proteomes" id="UP000035548"/>
    </source>
</evidence>
<dbReference type="Gene3D" id="1.10.30.50">
    <property type="match status" value="1"/>
</dbReference>
<reference evidence="4" key="2">
    <citation type="submission" date="2015-05" db="EMBL/GenBank/DDBJ databases">
        <title>Complete genome sequence of Corynebacterium uterequi DSM 45634, isolated from the uterus of a maiden mare.</title>
        <authorList>
            <person name="Ruckert C."/>
            <person name="Albersmeier A."/>
            <person name="Winkler A."/>
            <person name="Tauch A."/>
        </authorList>
    </citation>
    <scope>NUCLEOTIDE SEQUENCE [LARGE SCALE GENOMIC DNA]</scope>
    <source>
        <strain evidence="4">DSM 45634</strain>
    </source>
</reference>
<dbReference type="EMBL" id="CP011546">
    <property type="protein sequence ID" value="AKK10144.1"/>
    <property type="molecule type" value="Genomic_DNA"/>
</dbReference>
<dbReference type="Proteomes" id="UP000035548">
    <property type="component" value="Chromosome"/>
</dbReference>
<feature type="region of interest" description="Disordered" evidence="1">
    <location>
        <begin position="327"/>
        <end position="388"/>
    </location>
</feature>
<dbReference type="CDD" id="cd00085">
    <property type="entry name" value="HNHc"/>
    <property type="match status" value="1"/>
</dbReference>
<keyword evidence="4" id="KW-1185">Reference proteome</keyword>
<feature type="domain" description="HNH nuclease" evidence="2">
    <location>
        <begin position="275"/>
        <end position="327"/>
    </location>
</feature>
<organism evidence="3 4">
    <name type="scientific">Corynebacterium uterequi</name>
    <dbReference type="NCBI Taxonomy" id="1072256"/>
    <lineage>
        <taxon>Bacteria</taxon>
        <taxon>Bacillati</taxon>
        <taxon>Actinomycetota</taxon>
        <taxon>Actinomycetes</taxon>
        <taxon>Mycobacteriales</taxon>
        <taxon>Corynebacteriaceae</taxon>
        <taxon>Corynebacterium</taxon>
    </lineage>
</organism>
<feature type="compositionally biased region" description="Basic and acidic residues" evidence="1">
    <location>
        <begin position="377"/>
        <end position="388"/>
    </location>
</feature>
<dbReference type="SMART" id="SM00507">
    <property type="entry name" value="HNHc"/>
    <property type="match status" value="1"/>
</dbReference>
<feature type="compositionally biased region" description="Basic and acidic residues" evidence="1">
    <location>
        <begin position="354"/>
        <end position="363"/>
    </location>
</feature>
<dbReference type="InterPro" id="IPR003615">
    <property type="entry name" value="HNH_nuc"/>
</dbReference>
<sequence length="388" mass="42470">MNLLDMIATLQTHGMGLLEVLRPLSRASLTDLGFTRSQVFLLSQAAETFWGRTKHRAKQSRARDAAADGKLAVGALIGIDKAARKLHDGSRFDVLEELCLLRGTTDDIIAQANAVVRERNRKAKDAENKARKRRALRGGQTTDAAGMRTATFTLPERDMADLLAVLRADAEKLQQADPTLTSEQALADALVNAVHHGGGAVPAKAVPLVVISLPDWAHLLNHEGDDTIFGLTDGTTMTGAEVVNSCVSDYHLSMLYAPERGPVNLYRSDRFFNLKQRRMAQTETMVCAVPGCHRPATECHPHHVTAWAQGGDTNAANCAMLCAKHNGQNDDDPNAPPRNGRIERRGADLVFDSPHNRTPEPNRHPMTRYSSGAAAQRHRDDLTARHER</sequence>
<dbReference type="PATRIC" id="fig|1072256.5.peg.112"/>
<accession>A0A0G3HA17</accession>
<dbReference type="STRING" id="1072256.CUTER_00595"/>
<dbReference type="AlphaFoldDB" id="A0A0G3HA17"/>
<evidence type="ECO:0000313" key="3">
    <source>
        <dbReference type="EMBL" id="AKK10144.1"/>
    </source>
</evidence>
<evidence type="ECO:0000256" key="1">
    <source>
        <dbReference type="SAM" id="MobiDB-lite"/>
    </source>
</evidence>
<evidence type="ECO:0000259" key="2">
    <source>
        <dbReference type="SMART" id="SM00507"/>
    </source>
</evidence>
<reference evidence="3 4" key="1">
    <citation type="journal article" date="2015" name="Genome Announc.">
        <title>Virulence Factor Genes Detected in the Complete Genome Sequence of Corynebacterium uterequi DSM 45634, Isolated from the Uterus of a Maiden Mare.</title>
        <authorList>
            <person name="Ruckert C."/>
            <person name="Kriete M."/>
            <person name="Jaenicke S."/>
            <person name="Winkler A."/>
            <person name="Tauch A."/>
        </authorList>
    </citation>
    <scope>NUCLEOTIDE SEQUENCE [LARGE SCALE GENOMIC DNA]</scope>
    <source>
        <strain evidence="3 4">DSM 45634</strain>
    </source>
</reference>
<protein>
    <recommendedName>
        <fullName evidence="2">HNH nuclease domain-containing protein</fullName>
    </recommendedName>
</protein>
<gene>
    <name evidence="3" type="ORF">CUTER_00595</name>
</gene>
<dbReference type="KEGG" id="cut:CUTER_00595"/>
<proteinExistence type="predicted"/>
<dbReference type="RefSeq" id="WP_047258794.1">
    <property type="nucleotide sequence ID" value="NZ_CP011546.1"/>
</dbReference>